<evidence type="ECO:0000313" key="6">
    <source>
        <dbReference type="Proteomes" id="UP001347796"/>
    </source>
</evidence>
<feature type="region of interest" description="Disordered" evidence="3">
    <location>
        <begin position="412"/>
        <end position="507"/>
    </location>
</feature>
<dbReference type="EMBL" id="JAZGQO010000004">
    <property type="protein sequence ID" value="KAK6187656.1"/>
    <property type="molecule type" value="Genomic_DNA"/>
</dbReference>
<feature type="compositionally biased region" description="Low complexity" evidence="3">
    <location>
        <begin position="28"/>
        <end position="43"/>
    </location>
</feature>
<evidence type="ECO:0000256" key="2">
    <source>
        <dbReference type="ARBA" id="ARBA00023054"/>
    </source>
</evidence>
<dbReference type="PANTHER" id="PTHR16650:SF6">
    <property type="entry name" value="GH21622P"/>
    <property type="match status" value="1"/>
</dbReference>
<feature type="domain" description="Lebercilin" evidence="4">
    <location>
        <begin position="77"/>
        <end position="268"/>
    </location>
</feature>
<feature type="region of interest" description="Disordered" evidence="3">
    <location>
        <begin position="275"/>
        <end position="400"/>
    </location>
</feature>
<gene>
    <name evidence="5" type="ORF">SNE40_005635</name>
</gene>
<feature type="compositionally biased region" description="Basic and acidic residues" evidence="3">
    <location>
        <begin position="523"/>
        <end position="536"/>
    </location>
</feature>
<protein>
    <recommendedName>
        <fullName evidence="4">Lebercilin domain-containing protein</fullName>
    </recommendedName>
</protein>
<dbReference type="PANTHER" id="PTHR16650">
    <property type="entry name" value="C21ORF13-RELATED"/>
    <property type="match status" value="1"/>
</dbReference>
<name>A0AAN8K1U8_PATCE</name>
<dbReference type="AlphaFoldDB" id="A0AAN8K1U8"/>
<feature type="compositionally biased region" description="Basic and acidic residues" evidence="3">
    <location>
        <begin position="312"/>
        <end position="351"/>
    </location>
</feature>
<evidence type="ECO:0000256" key="3">
    <source>
        <dbReference type="SAM" id="MobiDB-lite"/>
    </source>
</evidence>
<feature type="compositionally biased region" description="Basic and acidic residues" evidence="3">
    <location>
        <begin position="366"/>
        <end position="400"/>
    </location>
</feature>
<dbReference type="GO" id="GO:0042073">
    <property type="term" value="P:intraciliary transport"/>
    <property type="evidence" value="ECO:0007669"/>
    <property type="project" value="TreeGrafter"/>
</dbReference>
<dbReference type="InterPro" id="IPR026188">
    <property type="entry name" value="Lebercilin-like"/>
</dbReference>
<proteinExistence type="inferred from homology"/>
<dbReference type="InterPro" id="IPR028933">
    <property type="entry name" value="Lebercilin_dom"/>
</dbReference>
<feature type="compositionally biased region" description="Basic residues" evidence="3">
    <location>
        <begin position="48"/>
        <end position="58"/>
    </location>
</feature>
<dbReference type="GO" id="GO:0005930">
    <property type="term" value="C:axoneme"/>
    <property type="evidence" value="ECO:0007669"/>
    <property type="project" value="TreeGrafter"/>
</dbReference>
<feature type="compositionally biased region" description="Basic and acidic residues" evidence="3">
    <location>
        <begin position="587"/>
        <end position="614"/>
    </location>
</feature>
<reference evidence="5 6" key="1">
    <citation type="submission" date="2024-01" db="EMBL/GenBank/DDBJ databases">
        <title>The genome of the rayed Mediterranean limpet Patella caerulea (Linnaeus, 1758).</title>
        <authorList>
            <person name="Anh-Thu Weber A."/>
            <person name="Halstead-Nussloch G."/>
        </authorList>
    </citation>
    <scope>NUCLEOTIDE SEQUENCE [LARGE SCALE GENOMIC DNA]</scope>
    <source>
        <strain evidence="5">AATW-2023a</strain>
        <tissue evidence="5">Whole specimen</tissue>
    </source>
</reference>
<keyword evidence="6" id="KW-1185">Reference proteome</keyword>
<comment type="similarity">
    <text evidence="1">Belongs to the LCA5 family.</text>
</comment>
<comment type="caution">
    <text evidence="5">The sequence shown here is derived from an EMBL/GenBank/DDBJ whole genome shotgun (WGS) entry which is preliminary data.</text>
</comment>
<evidence type="ECO:0000256" key="1">
    <source>
        <dbReference type="ARBA" id="ARBA00010229"/>
    </source>
</evidence>
<feature type="region of interest" description="Disordered" evidence="3">
    <location>
        <begin position="1"/>
        <end position="89"/>
    </location>
</feature>
<accession>A0AAN8K1U8</accession>
<sequence>MADHSEYSDGDYSSRYSDDFVSDDDIVSIKQPTKSQPPKKTSPYTLRSRGRGRGRGRGRTSQSMKQDVHRSGNSSVAMRMMSASRIKQNEFRNQLEEQKAQIQQLLTENKTLKKMQFRHEKALGKFEEKESELPQLLTKHSNEVRALREQNRRMKEKYEKTDRYLRDAEDDLDAYKVRLKKYKKLCESKGLPERDELSRKLHQAEIDLEEKDSKIKELERHIEKLNKNHRHELGIEMAHHRETKKHLREMEDKQNHVKEMLREKEKELEIKNIYSNRIMKAPHKLPASYSGTPHHTPPPARKKRNPSLTDLSSRDKVKLYEAKRREEEKQKLESPRRFKKAKEIWKQEERLSASYNRDQDTQFISIDKEREEQQADSWLTREREKLEHERKENERLDKEERKRLEEERKRLDEEMQLERERMKRESEEIKKLEKEREERLREDEERKHKTEKEREAREKEKRERERREREEWEREETKRRQDEAERIRIEQERLAEEERERMKNDPVQIAERKRKEILLAKMNVIDKEKKKEREDSSLEESFSNKQQATFIGSSKENQNGVQSYSRSPGLESNASTKSAYSFSKPVENMHHGLPSHEDITLPYLERQKKLKSEKEDIELGGYQPSFSRKMSTPTNKSPTNKNTIIFNEDFRRSSKPSNSDKKAKLMSDLFGKKTEDISSTDDLFSSPKKPPKKSGFPWDDQPKSNGTSVPPKRETSALFAGGTALVDEDNNALSDKSKLLPRRIRQPVTTTFSSKPAVSAIDNLDDDIEEVML</sequence>
<feature type="compositionally biased region" description="Polar residues" evidence="3">
    <location>
        <begin position="353"/>
        <end position="364"/>
    </location>
</feature>
<evidence type="ECO:0000313" key="5">
    <source>
        <dbReference type="EMBL" id="KAK6187656.1"/>
    </source>
</evidence>
<dbReference type="Pfam" id="PF15619">
    <property type="entry name" value="Lebercilin"/>
    <property type="match status" value="1"/>
</dbReference>
<organism evidence="5 6">
    <name type="scientific">Patella caerulea</name>
    <name type="common">Rayed Mediterranean limpet</name>
    <dbReference type="NCBI Taxonomy" id="87958"/>
    <lineage>
        <taxon>Eukaryota</taxon>
        <taxon>Metazoa</taxon>
        <taxon>Spiralia</taxon>
        <taxon>Lophotrochozoa</taxon>
        <taxon>Mollusca</taxon>
        <taxon>Gastropoda</taxon>
        <taxon>Patellogastropoda</taxon>
        <taxon>Patelloidea</taxon>
        <taxon>Patellidae</taxon>
        <taxon>Patella</taxon>
    </lineage>
</organism>
<dbReference type="Proteomes" id="UP001347796">
    <property type="component" value="Unassembled WGS sequence"/>
</dbReference>
<feature type="compositionally biased region" description="Low complexity" evidence="3">
    <location>
        <begin position="631"/>
        <end position="645"/>
    </location>
</feature>
<feature type="compositionally biased region" description="Low complexity" evidence="3">
    <location>
        <begin position="74"/>
        <end position="85"/>
    </location>
</feature>
<keyword evidence="2" id="KW-0175">Coiled coil</keyword>
<feature type="compositionally biased region" description="Basic and acidic residues" evidence="3">
    <location>
        <begin position="648"/>
        <end position="676"/>
    </location>
</feature>
<feature type="compositionally biased region" description="Polar residues" evidence="3">
    <location>
        <begin position="543"/>
        <end position="581"/>
    </location>
</feature>
<evidence type="ECO:0000259" key="4">
    <source>
        <dbReference type="Pfam" id="PF15619"/>
    </source>
</evidence>
<feature type="region of interest" description="Disordered" evidence="3">
    <location>
        <begin position="523"/>
        <end position="722"/>
    </location>
</feature>